<dbReference type="SMART" id="SM00283">
    <property type="entry name" value="MA"/>
    <property type="match status" value="1"/>
</dbReference>
<name>A0ABW1XKU6_9ALTE</name>
<keyword evidence="6" id="KW-0812">Transmembrane</keyword>
<dbReference type="Proteomes" id="UP001596364">
    <property type="component" value="Unassembled WGS sequence"/>
</dbReference>
<keyword evidence="6" id="KW-1133">Transmembrane helix</keyword>
<evidence type="ECO:0000256" key="2">
    <source>
        <dbReference type="ARBA" id="ARBA00029447"/>
    </source>
</evidence>
<gene>
    <name evidence="8" type="ORF">ACFP85_11065</name>
</gene>
<proteinExistence type="inferred from homology"/>
<sequence>MLNRINLTTLITASFALLIVLLLLASGLAINATSSLYQRLDDTINGSAERVRLSAQVRSNILTTSGLVRKLILTTDEAEMRKLLSSIDQEKVQYQDRYARLLNIISPENKASLEQINSDVQRYFDIAVRIADFSLLNSNQKAMALSSGEGRRLAQQVTDELSDEIKRLGASQSSNARQQLVYLSEVTFGVGNMIRQEKNHILARTDAEMKDIERKLENARTSAKNALDNLQKINNSDDITRLINYFNAFANGQLDITELSAEAGNTKAFNLLLSDAEPTVAKIEEAINSLMRNNQTQMDESVKQAEENYQSTRNLLVTCTVVSLIIAVVIALMVYARVRNLARVINDIASGNLNHNFQDGYASEDVYSRLRGMNDKLRDIIADIVQSSENVSSGSIQLSSTGQQIAEGATEQAASLEEVASSMEQMSSNISHSADNARQTEQIAQQAAKDAEESGVAVSQSVEAMQNISERIGIIEEIARQTNLLALNAAIEAARAGEHGKGFTVVAAEVRKLAERSQRAAGEIVELSRDSLSVSERAGQMLNSLVPNIKRTAELVNEISASAIEQDKGAAEINKAIQQLDQVVQQSAAAAEEMASTSEELSAQAEQMNEALGFFTIDTKGRRSSAPVKPKSKMKSMPMPVKMAKPSKSKGIELDMSDDDFTNY</sequence>
<dbReference type="InterPro" id="IPR024478">
    <property type="entry name" value="HlyB_4HB_MCP"/>
</dbReference>
<feature type="compositionally biased region" description="Low complexity" evidence="5">
    <location>
        <begin position="624"/>
        <end position="646"/>
    </location>
</feature>
<keyword evidence="6" id="KW-0472">Membrane</keyword>
<evidence type="ECO:0000259" key="7">
    <source>
        <dbReference type="PROSITE" id="PS50111"/>
    </source>
</evidence>
<comment type="caution">
    <text evidence="8">The sequence shown here is derived from an EMBL/GenBank/DDBJ whole genome shotgun (WGS) entry which is preliminary data.</text>
</comment>
<keyword evidence="9" id="KW-1185">Reference proteome</keyword>
<keyword evidence="4" id="KW-0175">Coiled coil</keyword>
<feature type="transmembrane region" description="Helical" evidence="6">
    <location>
        <begin position="315"/>
        <end position="336"/>
    </location>
</feature>
<dbReference type="Pfam" id="PF00015">
    <property type="entry name" value="MCPsignal"/>
    <property type="match status" value="1"/>
</dbReference>
<dbReference type="InterPro" id="IPR051310">
    <property type="entry name" value="MCP_chemotaxis"/>
</dbReference>
<feature type="domain" description="Methyl-accepting transducer" evidence="7">
    <location>
        <begin position="387"/>
        <end position="602"/>
    </location>
</feature>
<dbReference type="PROSITE" id="PS50111">
    <property type="entry name" value="CHEMOTAXIS_TRANSDUC_2"/>
    <property type="match status" value="1"/>
</dbReference>
<dbReference type="Gene3D" id="1.10.287.950">
    <property type="entry name" value="Methyl-accepting chemotaxis protein"/>
    <property type="match status" value="1"/>
</dbReference>
<keyword evidence="3" id="KW-0807">Transducer</keyword>
<feature type="region of interest" description="Disordered" evidence="5">
    <location>
        <begin position="620"/>
        <end position="664"/>
    </location>
</feature>
<dbReference type="Pfam" id="PF12729">
    <property type="entry name" value="4HB_MCP_1"/>
    <property type="match status" value="1"/>
</dbReference>
<dbReference type="EMBL" id="JBHSUS010000001">
    <property type="protein sequence ID" value="MFC6440683.1"/>
    <property type="molecule type" value="Genomic_DNA"/>
</dbReference>
<dbReference type="SUPFAM" id="SSF58104">
    <property type="entry name" value="Methyl-accepting chemotaxis protein (MCP) signaling domain"/>
    <property type="match status" value="1"/>
</dbReference>
<evidence type="ECO:0000256" key="6">
    <source>
        <dbReference type="SAM" id="Phobius"/>
    </source>
</evidence>
<dbReference type="RefSeq" id="WP_131259640.1">
    <property type="nucleotide sequence ID" value="NZ_JBHSUS010000001.1"/>
</dbReference>
<dbReference type="PANTHER" id="PTHR43531:SF11">
    <property type="entry name" value="METHYL-ACCEPTING CHEMOTAXIS PROTEIN 3"/>
    <property type="match status" value="1"/>
</dbReference>
<feature type="coiled-coil region" evidence="4">
    <location>
        <begin position="406"/>
        <end position="454"/>
    </location>
</feature>
<evidence type="ECO:0000313" key="8">
    <source>
        <dbReference type="EMBL" id="MFC6440683.1"/>
    </source>
</evidence>
<comment type="similarity">
    <text evidence="2">Belongs to the methyl-accepting chemotaxis (MCP) protein family.</text>
</comment>
<reference evidence="9" key="1">
    <citation type="journal article" date="2019" name="Int. J. Syst. Evol. Microbiol.">
        <title>The Global Catalogue of Microorganisms (GCM) 10K type strain sequencing project: providing services to taxonomists for standard genome sequencing and annotation.</title>
        <authorList>
            <consortium name="The Broad Institute Genomics Platform"/>
            <consortium name="The Broad Institute Genome Sequencing Center for Infectious Disease"/>
            <person name="Wu L."/>
            <person name="Ma J."/>
        </authorList>
    </citation>
    <scope>NUCLEOTIDE SEQUENCE [LARGE SCALE GENOMIC DNA]</scope>
    <source>
        <strain evidence="9">CGMCC 1.16031</strain>
    </source>
</reference>
<organism evidence="8 9">
    <name type="scientific">Pseudobowmanella zhangzhouensis</name>
    <dbReference type="NCBI Taxonomy" id="1537679"/>
    <lineage>
        <taxon>Bacteria</taxon>
        <taxon>Pseudomonadati</taxon>
        <taxon>Pseudomonadota</taxon>
        <taxon>Gammaproteobacteria</taxon>
        <taxon>Alteromonadales</taxon>
        <taxon>Alteromonadaceae</taxon>
    </lineage>
</organism>
<evidence type="ECO:0000256" key="4">
    <source>
        <dbReference type="SAM" id="Coils"/>
    </source>
</evidence>
<feature type="compositionally biased region" description="Acidic residues" evidence="5">
    <location>
        <begin position="655"/>
        <end position="664"/>
    </location>
</feature>
<dbReference type="InterPro" id="IPR004089">
    <property type="entry name" value="MCPsignal_dom"/>
</dbReference>
<feature type="coiled-coil region" evidence="4">
    <location>
        <begin position="573"/>
        <end position="611"/>
    </location>
</feature>
<feature type="coiled-coil region" evidence="4">
    <location>
        <begin position="195"/>
        <end position="236"/>
    </location>
</feature>
<keyword evidence="1" id="KW-0145">Chemotaxis</keyword>
<evidence type="ECO:0000256" key="1">
    <source>
        <dbReference type="ARBA" id="ARBA00022500"/>
    </source>
</evidence>
<evidence type="ECO:0000256" key="3">
    <source>
        <dbReference type="PROSITE-ProRule" id="PRU00284"/>
    </source>
</evidence>
<accession>A0ABW1XKU6</accession>
<dbReference type="PANTHER" id="PTHR43531">
    <property type="entry name" value="PROTEIN ICFG"/>
    <property type="match status" value="1"/>
</dbReference>
<protein>
    <submittedName>
        <fullName evidence="8">Methyl-accepting chemotaxis protein</fullName>
    </submittedName>
</protein>
<evidence type="ECO:0000256" key="5">
    <source>
        <dbReference type="SAM" id="MobiDB-lite"/>
    </source>
</evidence>
<evidence type="ECO:0000313" key="9">
    <source>
        <dbReference type="Proteomes" id="UP001596364"/>
    </source>
</evidence>